<sequence length="1012" mass="115273">MSFSTYVIIIGCAIGSIYYYLKNLELAKLRDDHAKLASHIETIQRNLDSNRDKLQVVEKLNSELIAKSKASASIETRAIAEDKANQEKLKSQLKDITKKYNDLIEEKIKLESQFKEKQLSIISEHNDKIKELQLSKESYESEVKNKLEKTFDFKLNTAIEQVVAGRDLQIQQLTDELSELKKVLEQEITDHNESKVTNERKLLELQQLKDETEKKYDDQTILYDKLQLVNKLQLEENEQYIKDITAKEEEIESLQKKLKEMNADLTQVTKDLKDSKATIVEIENTTKDLKLSQELLHKHLSSEKDLKDELVAKVEKLEKDITSKQLILDEQDKKLSLIEQPLLVLEDYLEVLKETDDNFPHSLLDHEKDVSKSIDNDSDAIKEEEVTFDDDVFSKKSIKVLSLAHKYIDILRQKTVSKRQLIEQQNKDIEDYKQQLMKVNSNNVILGCEIISNLQILQQELEKKEDKDSKVNGKIEEIKSIVNSFTSPVAPNKVSKENITEKSPNAKTIVDETKDASTVKNQNNTTESSTDVISNTDYNDIDNSTTAETPFTESEKDTVSESLDTTTAPKTSTTNSDDDDAQLNDKKSIVSFGSFDEQIDEKTEESLRELKSLNRLSDKLEIKNSDTPNKSTNAAINDVQEKTKPEKVSTLLNDDDEQKVKTEVICCIDKGEPVKILDESLGETKEIRKDTAVKPSTTTKEVSKNDSIVEPKTIKFHTEVKGETKSDSTTEPKVKETPKDTKEEIKTDAIVEPKVAKPIDESKDDIKKISLVSNQKNCKDCTDTSTIAEQPPVKTEIVDSKKKEPEPLADDKTKASKDIKDVNKIEKKSGNKETTVDTKLETTLDKEVDTDSNIQEKKELFQIKEPVKDEKQIKEDLVKVETPSKDEEPAKIEVPSKDETPFKIQNIDSTTDNDKAKDEKDNVSKVDSNVDTKVVTKDDQDGIKKVEEEPVEKKDDDEGKKDNEKVTVHKDNEEEDKDKGVNEAKDKVQKDDEEEDIDKDIVIVNKRRKDKT</sequence>
<evidence type="ECO:0000256" key="2">
    <source>
        <dbReference type="SAM" id="MobiDB-lite"/>
    </source>
</evidence>
<feature type="coiled-coil region" evidence="1">
    <location>
        <begin position="26"/>
        <end position="334"/>
    </location>
</feature>
<dbReference type="Proteomes" id="UP000536275">
    <property type="component" value="Unassembled WGS sequence"/>
</dbReference>
<feature type="compositionally biased region" description="Basic and acidic residues" evidence="2">
    <location>
        <begin position="796"/>
        <end position="901"/>
    </location>
</feature>
<protein>
    <submittedName>
        <fullName evidence="4">Uncharacterized protein</fullName>
    </submittedName>
</protein>
<dbReference type="AlphaFoldDB" id="A0A8H6F5I4"/>
<organism evidence="4 5">
    <name type="scientific">Candida albicans</name>
    <name type="common">Yeast</name>
    <dbReference type="NCBI Taxonomy" id="5476"/>
    <lineage>
        <taxon>Eukaryota</taxon>
        <taxon>Fungi</taxon>
        <taxon>Dikarya</taxon>
        <taxon>Ascomycota</taxon>
        <taxon>Saccharomycotina</taxon>
        <taxon>Pichiomycetes</taxon>
        <taxon>Debaryomycetaceae</taxon>
        <taxon>Candida/Lodderomyces clade</taxon>
        <taxon>Candida</taxon>
    </lineage>
</organism>
<feature type="coiled-coil region" evidence="1">
    <location>
        <begin position="422"/>
        <end position="474"/>
    </location>
</feature>
<proteinExistence type="predicted"/>
<feature type="region of interest" description="Disordered" evidence="2">
    <location>
        <begin position="490"/>
        <end position="584"/>
    </location>
</feature>
<name>A0A8H6F5I4_CANAX</name>
<reference evidence="4 5" key="1">
    <citation type="submission" date="2020-03" db="EMBL/GenBank/DDBJ databases">
        <title>FDA dAtabase for Regulatory Grade micrObial Sequences (FDA-ARGOS): Supporting development and validation of Infectious Disease Dx tests.</title>
        <authorList>
            <person name="Campos J."/>
            <person name="Goldberg B."/>
            <person name="Tallon L."/>
            <person name="Sadzewicz L."/>
            <person name="Vavikolanu K."/>
            <person name="Mehta A."/>
            <person name="Aluvathingal J."/>
            <person name="Nadendla S."/>
            <person name="Nandy P."/>
            <person name="Geyer C."/>
            <person name="Yan Y."/>
            <person name="Sichtig H."/>
        </authorList>
    </citation>
    <scope>NUCLEOTIDE SEQUENCE [LARGE SCALE GENOMIC DNA]</scope>
    <source>
        <strain evidence="4 5">FDAARGOS_656</strain>
    </source>
</reference>
<dbReference type="EMBL" id="JABWAD010000007">
    <property type="protein sequence ID" value="KAF6072180.1"/>
    <property type="molecule type" value="Genomic_DNA"/>
</dbReference>
<comment type="caution">
    <text evidence="4">The sequence shown here is derived from an EMBL/GenBank/DDBJ whole genome shotgun (WGS) entry which is preliminary data.</text>
</comment>
<keyword evidence="3" id="KW-1133">Transmembrane helix</keyword>
<feature type="compositionally biased region" description="Basic and acidic residues" evidence="2">
    <location>
        <begin position="701"/>
        <end position="746"/>
    </location>
</feature>
<feature type="compositionally biased region" description="Basic and acidic residues" evidence="2">
    <location>
        <begin position="912"/>
        <end position="990"/>
    </location>
</feature>
<evidence type="ECO:0000313" key="5">
    <source>
        <dbReference type="Proteomes" id="UP000536275"/>
    </source>
</evidence>
<evidence type="ECO:0000256" key="1">
    <source>
        <dbReference type="SAM" id="Coils"/>
    </source>
</evidence>
<feature type="compositionally biased region" description="Low complexity" evidence="2">
    <location>
        <begin position="565"/>
        <end position="574"/>
    </location>
</feature>
<accession>A0A8H6F5I4</accession>
<keyword evidence="1" id="KW-0175">Coiled coil</keyword>
<gene>
    <name evidence="4" type="ORF">FOB64_000235</name>
</gene>
<evidence type="ECO:0000313" key="4">
    <source>
        <dbReference type="EMBL" id="KAF6072180.1"/>
    </source>
</evidence>
<feature type="region of interest" description="Disordered" evidence="2">
    <location>
        <begin position="778"/>
        <end position="1012"/>
    </location>
</feature>
<evidence type="ECO:0000256" key="3">
    <source>
        <dbReference type="SAM" id="Phobius"/>
    </source>
</evidence>
<keyword evidence="3" id="KW-0812">Transmembrane</keyword>
<keyword evidence="3" id="KW-0472">Membrane</keyword>
<feature type="compositionally biased region" description="Polar residues" evidence="2">
    <location>
        <begin position="518"/>
        <end position="552"/>
    </location>
</feature>
<feature type="transmembrane region" description="Helical" evidence="3">
    <location>
        <begin position="6"/>
        <end position="21"/>
    </location>
</feature>
<feature type="region of interest" description="Disordered" evidence="2">
    <location>
        <begin position="690"/>
        <end position="746"/>
    </location>
</feature>